<keyword evidence="2" id="KW-1185">Reference proteome</keyword>
<organism evidence="1 2">
    <name type="scientific">Brachionus plicatilis</name>
    <name type="common">Marine rotifer</name>
    <name type="synonym">Brachionus muelleri</name>
    <dbReference type="NCBI Taxonomy" id="10195"/>
    <lineage>
        <taxon>Eukaryota</taxon>
        <taxon>Metazoa</taxon>
        <taxon>Spiralia</taxon>
        <taxon>Gnathifera</taxon>
        <taxon>Rotifera</taxon>
        <taxon>Eurotatoria</taxon>
        <taxon>Monogononta</taxon>
        <taxon>Pseudotrocha</taxon>
        <taxon>Ploima</taxon>
        <taxon>Brachionidae</taxon>
        <taxon>Brachionus</taxon>
    </lineage>
</organism>
<evidence type="ECO:0000313" key="1">
    <source>
        <dbReference type="EMBL" id="RMZ96966.1"/>
    </source>
</evidence>
<feature type="non-terminal residue" evidence="1">
    <location>
        <position position="1"/>
    </location>
</feature>
<protein>
    <submittedName>
        <fullName evidence="1">Uncharacterized protein</fullName>
    </submittedName>
</protein>
<reference evidence="1 2" key="1">
    <citation type="journal article" date="2018" name="Sci. Rep.">
        <title>Genomic signatures of local adaptation to the degree of environmental predictability in rotifers.</title>
        <authorList>
            <person name="Franch-Gras L."/>
            <person name="Hahn C."/>
            <person name="Garcia-Roger E.M."/>
            <person name="Carmona M.J."/>
            <person name="Serra M."/>
            <person name="Gomez A."/>
        </authorList>
    </citation>
    <scope>NUCLEOTIDE SEQUENCE [LARGE SCALE GENOMIC DNA]</scope>
    <source>
        <strain evidence="1">HYR1</strain>
    </source>
</reference>
<dbReference type="AlphaFoldDB" id="A0A3M7PCY9"/>
<dbReference type="Proteomes" id="UP000276133">
    <property type="component" value="Unassembled WGS sequence"/>
</dbReference>
<sequence>NTNDIVVGELVSALWDNFKKYPRFAIHSTDSQDVTIEKTTDVKMNQIYACNGDAHLLQNAYQDTNEFILQNLKQNSTLILLHAHLKVKIIKKTMTTKNACSFPFNTKFD</sequence>
<name>A0A3M7PCY9_BRAPC</name>
<accession>A0A3M7PCY9</accession>
<gene>
    <name evidence="1" type="ORF">BpHYR1_029288</name>
</gene>
<comment type="caution">
    <text evidence="1">The sequence shown here is derived from an EMBL/GenBank/DDBJ whole genome shotgun (WGS) entry which is preliminary data.</text>
</comment>
<proteinExistence type="predicted"/>
<dbReference type="EMBL" id="REGN01011738">
    <property type="protein sequence ID" value="RMZ96966.1"/>
    <property type="molecule type" value="Genomic_DNA"/>
</dbReference>
<evidence type="ECO:0000313" key="2">
    <source>
        <dbReference type="Proteomes" id="UP000276133"/>
    </source>
</evidence>